<dbReference type="GO" id="GO:0071036">
    <property type="term" value="P:nuclear polyadenylation-dependent snoRNA catabolic process"/>
    <property type="evidence" value="ECO:0007669"/>
    <property type="project" value="TreeGrafter"/>
</dbReference>
<evidence type="ECO:0000256" key="4">
    <source>
        <dbReference type="ARBA" id="ARBA00022801"/>
    </source>
</evidence>
<feature type="region of interest" description="Disordered" evidence="9">
    <location>
        <begin position="660"/>
        <end position="744"/>
    </location>
</feature>
<feature type="region of interest" description="Disordered" evidence="9">
    <location>
        <begin position="757"/>
        <end position="796"/>
    </location>
</feature>
<evidence type="ECO:0000256" key="8">
    <source>
        <dbReference type="ARBA" id="ARBA00043957"/>
    </source>
</evidence>
<comment type="caution">
    <text evidence="11">The sequence shown here is derived from an EMBL/GenBank/DDBJ whole genome shotgun (WGS) entry which is preliminary data.</text>
</comment>
<dbReference type="InterPro" id="IPR045092">
    <property type="entry name" value="Rrp6-like"/>
</dbReference>
<dbReference type="CDD" id="cd06147">
    <property type="entry name" value="Rrp6p_like_exo"/>
    <property type="match status" value="1"/>
</dbReference>
<dbReference type="InterPro" id="IPR002121">
    <property type="entry name" value="HRDC_dom"/>
</dbReference>
<dbReference type="SUPFAM" id="SSF53098">
    <property type="entry name" value="Ribonuclease H-like"/>
    <property type="match status" value="1"/>
</dbReference>
<evidence type="ECO:0000259" key="10">
    <source>
        <dbReference type="PROSITE" id="PS50967"/>
    </source>
</evidence>
<proteinExistence type="inferred from homology"/>
<dbReference type="InterPro" id="IPR049559">
    <property type="entry name" value="Rrp6p-like_exo"/>
</dbReference>
<dbReference type="Pfam" id="PF00570">
    <property type="entry name" value="HRDC"/>
    <property type="match status" value="1"/>
</dbReference>
<keyword evidence="5" id="KW-0271">Exosome</keyword>
<dbReference type="InterPro" id="IPR010997">
    <property type="entry name" value="HRDC-like_sf"/>
</dbReference>
<dbReference type="AlphaFoldDB" id="A0AAV9XQH6"/>
<dbReference type="PROSITE" id="PS50967">
    <property type="entry name" value="HRDC"/>
    <property type="match status" value="1"/>
</dbReference>
<dbReference type="Proteomes" id="UP001365542">
    <property type="component" value="Unassembled WGS sequence"/>
</dbReference>
<keyword evidence="12" id="KW-1185">Reference proteome</keyword>
<dbReference type="InterPro" id="IPR044876">
    <property type="entry name" value="HRDC_dom_sf"/>
</dbReference>
<dbReference type="SMART" id="SM00474">
    <property type="entry name" value="35EXOc"/>
    <property type="match status" value="1"/>
</dbReference>
<dbReference type="InterPro" id="IPR036397">
    <property type="entry name" value="RNaseH_sf"/>
</dbReference>
<evidence type="ECO:0000256" key="2">
    <source>
        <dbReference type="ARBA" id="ARBA00022552"/>
    </source>
</evidence>
<dbReference type="GO" id="GO:0003727">
    <property type="term" value="F:single-stranded RNA binding"/>
    <property type="evidence" value="ECO:0007669"/>
    <property type="project" value="TreeGrafter"/>
</dbReference>
<name>A0AAV9XQH6_9PEZI</name>
<dbReference type="Gene3D" id="3.30.420.10">
    <property type="entry name" value="Ribonuclease H-like superfamily/Ribonuclease H"/>
    <property type="match status" value="1"/>
</dbReference>
<keyword evidence="4" id="KW-0378">Hydrolase</keyword>
<feature type="compositionally biased region" description="Acidic residues" evidence="9">
    <location>
        <begin position="688"/>
        <end position="705"/>
    </location>
</feature>
<feature type="compositionally biased region" description="Basic residues" evidence="9">
    <location>
        <begin position="713"/>
        <end position="728"/>
    </location>
</feature>
<evidence type="ECO:0000256" key="1">
    <source>
        <dbReference type="ARBA" id="ARBA00004123"/>
    </source>
</evidence>
<evidence type="ECO:0000313" key="12">
    <source>
        <dbReference type="Proteomes" id="UP001365542"/>
    </source>
</evidence>
<sequence>MDPTEFATFQKDSSMGLVKLVKSVKLLSAGDLPFNKSLDSDFAAALDTANGKILGLINTLVRNATDGSDINFDNFEDSDNVETRWSLISEVVDFLLEKADLCMDEYTGTVKRGVMQTSAAGSNYKSARTDKRAGEGRKAFNKSLHMTKPQLQFKKPLSTLDSSPYKPRLEKKPHAIVSLEESLIPTLINDREKHPHPYLQEISQYDFPKRVREQTVSIDYKPFQSTSAIWVDSSETLNGMLQQLVKAEEIAVDLEHHDYRTYIGLVCLMQISTRDQDWIIDTLKLRDELEVLNEVFTNPNIVKVFHGAFMDIIWLQRDLNLYVVGLFDTYEAARSLGFTGHSLAFLLKKYINFDADKSYQLADWRVRPIPKEMLDYARSDTHFLLYIYDNLKNELIEKSNAEENKLDTVLNNSKETTLKTYDTEPYDSVNGSGSRGWLSILKHNAIQFSDEQFAVFKAVHAWRDKVAREEDDNPNFIMSKNNLLSFARQMPVDAAAALSITNSPTIRTRLLEIVTIIKNAKANPVPFSSVHHLLGATGKYWAPQSKDSDNKTTDDVTIMPMLGADDAKAKTDESQFWGNTFGGSRWEVKDIVTGVNDISLALPLPKLTAAILGGQDSRGAASSMPRAEYIKNREAKVETLDIVVVKQAGGGRKRKLQEVTEGLRGEMDGESGGADSPGSSEAVATPGNEDELEDREEAEDEEDEAIQLSKAGKSARRKAEKKRKKEARKKATDTTAAADGDGSFEAFDYASAPSVMNAKKEEGSQGFDGSKKYDSGPKGLRARKREKEGKSATMKV</sequence>
<keyword evidence="6" id="KW-0269">Exonuclease</keyword>
<keyword evidence="7" id="KW-0539">Nucleus</keyword>
<organism evidence="11 12">
    <name type="scientific">Orbilia ellipsospora</name>
    <dbReference type="NCBI Taxonomy" id="2528407"/>
    <lineage>
        <taxon>Eukaryota</taxon>
        <taxon>Fungi</taxon>
        <taxon>Dikarya</taxon>
        <taxon>Ascomycota</taxon>
        <taxon>Pezizomycotina</taxon>
        <taxon>Orbiliomycetes</taxon>
        <taxon>Orbiliales</taxon>
        <taxon>Orbiliaceae</taxon>
        <taxon>Orbilia</taxon>
    </lineage>
</organism>
<dbReference type="GO" id="GO:0071040">
    <property type="term" value="P:nuclear polyadenylation-dependent antisense transcript catabolic process"/>
    <property type="evidence" value="ECO:0007669"/>
    <property type="project" value="TreeGrafter"/>
</dbReference>
<evidence type="ECO:0000256" key="9">
    <source>
        <dbReference type="SAM" id="MobiDB-lite"/>
    </source>
</evidence>
<dbReference type="PANTHER" id="PTHR12124:SF47">
    <property type="entry name" value="EXOSOME COMPONENT 10"/>
    <property type="match status" value="1"/>
</dbReference>
<dbReference type="GO" id="GO:0000166">
    <property type="term" value="F:nucleotide binding"/>
    <property type="evidence" value="ECO:0007669"/>
    <property type="project" value="InterPro"/>
</dbReference>
<dbReference type="GO" id="GO:0005730">
    <property type="term" value="C:nucleolus"/>
    <property type="evidence" value="ECO:0007669"/>
    <property type="project" value="TreeGrafter"/>
</dbReference>
<evidence type="ECO:0000256" key="3">
    <source>
        <dbReference type="ARBA" id="ARBA00022722"/>
    </source>
</evidence>
<evidence type="ECO:0000256" key="5">
    <source>
        <dbReference type="ARBA" id="ARBA00022835"/>
    </source>
</evidence>
<dbReference type="EMBL" id="JAVHJO010000002">
    <property type="protein sequence ID" value="KAK6543172.1"/>
    <property type="molecule type" value="Genomic_DNA"/>
</dbReference>
<feature type="compositionally biased region" description="Basic and acidic residues" evidence="9">
    <location>
        <begin position="758"/>
        <end position="775"/>
    </location>
</feature>
<dbReference type="Pfam" id="PF01612">
    <property type="entry name" value="DNA_pol_A_exo1"/>
    <property type="match status" value="1"/>
</dbReference>
<dbReference type="GO" id="GO:0000467">
    <property type="term" value="P:exonucleolytic trimming to generate mature 3'-end of 5.8S rRNA from tricistronic rRNA transcript (SSU-rRNA, 5.8S rRNA, LSU-rRNA)"/>
    <property type="evidence" value="ECO:0007669"/>
    <property type="project" value="InterPro"/>
</dbReference>
<evidence type="ECO:0000313" key="11">
    <source>
        <dbReference type="EMBL" id="KAK6543172.1"/>
    </source>
</evidence>
<dbReference type="InterPro" id="IPR002562">
    <property type="entry name" value="3'-5'_exonuclease_dom"/>
</dbReference>
<dbReference type="SMART" id="SM00341">
    <property type="entry name" value="HRDC"/>
    <property type="match status" value="1"/>
</dbReference>
<dbReference type="GO" id="GO:0071037">
    <property type="term" value="P:nuclear polyadenylation-dependent snRNA catabolic process"/>
    <property type="evidence" value="ECO:0007669"/>
    <property type="project" value="TreeGrafter"/>
</dbReference>
<dbReference type="InterPro" id="IPR012588">
    <property type="entry name" value="Exosome-assoc_fac_Rrp6_N"/>
</dbReference>
<dbReference type="GO" id="GO:0071035">
    <property type="term" value="P:nuclear polyadenylation-dependent rRNA catabolic process"/>
    <property type="evidence" value="ECO:0007669"/>
    <property type="project" value="TreeGrafter"/>
</dbReference>
<keyword evidence="3" id="KW-0540">Nuclease</keyword>
<dbReference type="Gene3D" id="1.10.150.80">
    <property type="entry name" value="HRDC domain"/>
    <property type="match status" value="1"/>
</dbReference>
<dbReference type="InterPro" id="IPR012337">
    <property type="entry name" value="RNaseH-like_sf"/>
</dbReference>
<dbReference type="GO" id="GO:0071044">
    <property type="term" value="P:histone mRNA catabolic process"/>
    <property type="evidence" value="ECO:0007669"/>
    <property type="project" value="TreeGrafter"/>
</dbReference>
<gene>
    <name evidence="11" type="primary">RRP6</name>
    <name evidence="11" type="ORF">TWF694_007087</name>
</gene>
<comment type="subcellular location">
    <subcellularLocation>
        <location evidence="1">Nucleus</location>
    </subcellularLocation>
</comment>
<dbReference type="GO" id="GO:0071051">
    <property type="term" value="P:poly(A)-dependent snoRNA 3'-end processing"/>
    <property type="evidence" value="ECO:0007669"/>
    <property type="project" value="TreeGrafter"/>
</dbReference>
<comment type="similarity">
    <text evidence="8">Belongs to the exosome component 10/RRP6 family.</text>
</comment>
<dbReference type="SUPFAM" id="SSF47819">
    <property type="entry name" value="HRDC-like"/>
    <property type="match status" value="1"/>
</dbReference>
<dbReference type="PANTHER" id="PTHR12124">
    <property type="entry name" value="POLYMYOSITIS/SCLERODERMA AUTOANTIGEN-RELATED"/>
    <property type="match status" value="1"/>
</dbReference>
<dbReference type="GO" id="GO:0000176">
    <property type="term" value="C:nuclear exosome (RNase complex)"/>
    <property type="evidence" value="ECO:0007669"/>
    <property type="project" value="InterPro"/>
</dbReference>
<reference evidence="11 12" key="1">
    <citation type="submission" date="2019-10" db="EMBL/GenBank/DDBJ databases">
        <authorList>
            <person name="Palmer J.M."/>
        </authorList>
    </citation>
    <scope>NUCLEOTIDE SEQUENCE [LARGE SCALE GENOMIC DNA]</scope>
    <source>
        <strain evidence="11 12">TWF694</strain>
    </source>
</reference>
<keyword evidence="2" id="KW-0698">rRNA processing</keyword>
<dbReference type="GO" id="GO:0071039">
    <property type="term" value="P:nuclear polyadenylation-dependent CUT catabolic process"/>
    <property type="evidence" value="ECO:0007669"/>
    <property type="project" value="TreeGrafter"/>
</dbReference>
<evidence type="ECO:0000256" key="7">
    <source>
        <dbReference type="ARBA" id="ARBA00023242"/>
    </source>
</evidence>
<dbReference type="GO" id="GO:0000175">
    <property type="term" value="F:3'-5'-RNA exonuclease activity"/>
    <property type="evidence" value="ECO:0007669"/>
    <property type="project" value="InterPro"/>
</dbReference>
<feature type="domain" description="HRDC" evidence="10">
    <location>
        <begin position="449"/>
        <end position="527"/>
    </location>
</feature>
<evidence type="ECO:0000256" key="6">
    <source>
        <dbReference type="ARBA" id="ARBA00022839"/>
    </source>
</evidence>
<dbReference type="FunFam" id="3.30.420.10:FF:000059">
    <property type="entry name" value="Exosome complex exonuclease Rrp6"/>
    <property type="match status" value="1"/>
</dbReference>
<protein>
    <submittedName>
        <fullName evidence="11">Exosome nuclease subunit</fullName>
    </submittedName>
</protein>
<accession>A0AAV9XQH6</accession>
<feature type="compositionally biased region" description="Low complexity" evidence="9">
    <location>
        <begin position="733"/>
        <end position="743"/>
    </location>
</feature>
<dbReference type="Pfam" id="PF08066">
    <property type="entry name" value="PMC2NT"/>
    <property type="match status" value="1"/>
</dbReference>
<dbReference type="GO" id="GO:0071038">
    <property type="term" value="P:TRAMP-dependent tRNA surveillance pathway"/>
    <property type="evidence" value="ECO:0007669"/>
    <property type="project" value="TreeGrafter"/>
</dbReference>